<feature type="domain" description="Teneurin NHL" evidence="4">
    <location>
        <begin position="268"/>
        <end position="320"/>
    </location>
</feature>
<accession>A0A518GFV8</accession>
<dbReference type="Pfam" id="PF01436">
    <property type="entry name" value="NHL"/>
    <property type="match status" value="2"/>
</dbReference>
<dbReference type="InterPro" id="IPR001258">
    <property type="entry name" value="NHL_repeat"/>
</dbReference>
<evidence type="ECO:0000256" key="1">
    <source>
        <dbReference type="ARBA" id="ARBA00022737"/>
    </source>
</evidence>
<dbReference type="AlphaFoldDB" id="A0A518GFV8"/>
<evidence type="ECO:0000313" key="6">
    <source>
        <dbReference type="Proteomes" id="UP000318017"/>
    </source>
</evidence>
<dbReference type="SUPFAM" id="SSF101898">
    <property type="entry name" value="NHL repeat"/>
    <property type="match status" value="1"/>
</dbReference>
<dbReference type="PANTHER" id="PTHR46388:SF2">
    <property type="entry name" value="NHL REPEAT-CONTAINING PROTEIN 2"/>
    <property type="match status" value="1"/>
</dbReference>
<organism evidence="5 6">
    <name type="scientific">Aureliella helgolandensis</name>
    <dbReference type="NCBI Taxonomy" id="2527968"/>
    <lineage>
        <taxon>Bacteria</taxon>
        <taxon>Pseudomonadati</taxon>
        <taxon>Planctomycetota</taxon>
        <taxon>Planctomycetia</taxon>
        <taxon>Pirellulales</taxon>
        <taxon>Pirellulaceae</taxon>
        <taxon>Aureliella</taxon>
    </lineage>
</organism>
<dbReference type="KEGG" id="ahel:Q31a_58490"/>
<dbReference type="Gene3D" id="2.120.10.30">
    <property type="entry name" value="TolB, C-terminal domain"/>
    <property type="match status" value="2"/>
</dbReference>
<dbReference type="Pfam" id="PF25021">
    <property type="entry name" value="TEN_NHL"/>
    <property type="match status" value="1"/>
</dbReference>
<evidence type="ECO:0000256" key="3">
    <source>
        <dbReference type="SAM" id="SignalP"/>
    </source>
</evidence>
<dbReference type="InterPro" id="IPR011042">
    <property type="entry name" value="6-blade_b-propeller_TolB-like"/>
</dbReference>
<keyword evidence="1" id="KW-0677">Repeat</keyword>
<feature type="signal peptide" evidence="3">
    <location>
        <begin position="1"/>
        <end position="24"/>
    </location>
</feature>
<proteinExistence type="predicted"/>
<dbReference type="PROSITE" id="PS51125">
    <property type="entry name" value="NHL"/>
    <property type="match status" value="1"/>
</dbReference>
<protein>
    <submittedName>
        <fullName evidence="5">Serine/threonine-protein kinase PknD</fullName>
        <ecNumber evidence="5">2.7.11.1</ecNumber>
    </submittedName>
</protein>
<name>A0A518GFV8_9BACT</name>
<keyword evidence="5" id="KW-0418">Kinase</keyword>
<evidence type="ECO:0000313" key="5">
    <source>
        <dbReference type="EMBL" id="QDV27460.1"/>
    </source>
</evidence>
<keyword evidence="5" id="KW-0808">Transferase</keyword>
<feature type="chain" id="PRO_5022222156" evidence="3">
    <location>
        <begin position="25"/>
        <end position="367"/>
    </location>
</feature>
<keyword evidence="3" id="KW-0732">Signal</keyword>
<evidence type="ECO:0000259" key="4">
    <source>
        <dbReference type="Pfam" id="PF25021"/>
    </source>
</evidence>
<dbReference type="GO" id="GO:0004674">
    <property type="term" value="F:protein serine/threonine kinase activity"/>
    <property type="evidence" value="ECO:0007669"/>
    <property type="project" value="UniProtKB-EC"/>
</dbReference>
<dbReference type="RefSeq" id="WP_145084886.1">
    <property type="nucleotide sequence ID" value="NZ_CP036298.1"/>
</dbReference>
<evidence type="ECO:0000256" key="2">
    <source>
        <dbReference type="PROSITE-ProRule" id="PRU00504"/>
    </source>
</evidence>
<gene>
    <name evidence="5" type="primary">pknD_5</name>
    <name evidence="5" type="ORF">Q31a_58490</name>
</gene>
<dbReference type="InterPro" id="IPR056822">
    <property type="entry name" value="TEN_NHL"/>
</dbReference>
<sequence length="367" mass="39102" precursor="true">MRRMALVLGLAVFISGVCCVSAQAQFRRIRTVAGNGETGAPQAKGRAQEMPLSNPFGIQPDGADGFIIASFDQHVLYRLEPSFVRLEWIAGTGKAELRGMPGDMANQIGFNQPHEIQVDPAGNIYVADTFNHRVGMLEKATGRWKPIAGTGAQGFSGDMGNAVKASLDQAYSIAIDGHELFIADLGNHRIRRVDLESGLITTICGTGEKAMPTDGGVAKQQPLAGPRSLAIDSLNLWIVLREGNSVWRLERQSGKIFHVAGTGAKGFTGDGGPAKEAKLNGPKGIAVDPGRTVYIVDTENHAIRTVALASGKIETLVGSPQGEPGFNGDGGELTTRQLRRPHGVCLLNNGDLLIGDSENHRVRLLEQ</sequence>
<dbReference type="Proteomes" id="UP000318017">
    <property type="component" value="Chromosome"/>
</dbReference>
<reference evidence="5 6" key="1">
    <citation type="submission" date="2019-02" db="EMBL/GenBank/DDBJ databases">
        <title>Deep-cultivation of Planctomycetes and their phenomic and genomic characterization uncovers novel biology.</title>
        <authorList>
            <person name="Wiegand S."/>
            <person name="Jogler M."/>
            <person name="Boedeker C."/>
            <person name="Pinto D."/>
            <person name="Vollmers J."/>
            <person name="Rivas-Marin E."/>
            <person name="Kohn T."/>
            <person name="Peeters S.H."/>
            <person name="Heuer A."/>
            <person name="Rast P."/>
            <person name="Oberbeckmann S."/>
            <person name="Bunk B."/>
            <person name="Jeske O."/>
            <person name="Meyerdierks A."/>
            <person name="Storesund J.E."/>
            <person name="Kallscheuer N."/>
            <person name="Luecker S."/>
            <person name="Lage O.M."/>
            <person name="Pohl T."/>
            <person name="Merkel B.J."/>
            <person name="Hornburger P."/>
            <person name="Mueller R.-W."/>
            <person name="Bruemmer F."/>
            <person name="Labrenz M."/>
            <person name="Spormann A.M."/>
            <person name="Op den Camp H."/>
            <person name="Overmann J."/>
            <person name="Amann R."/>
            <person name="Jetten M.S.M."/>
            <person name="Mascher T."/>
            <person name="Medema M.H."/>
            <person name="Devos D.P."/>
            <person name="Kaster A.-K."/>
            <person name="Ovreas L."/>
            <person name="Rohde M."/>
            <person name="Galperin M.Y."/>
            <person name="Jogler C."/>
        </authorList>
    </citation>
    <scope>NUCLEOTIDE SEQUENCE [LARGE SCALE GENOMIC DNA]</scope>
    <source>
        <strain evidence="5 6">Q31a</strain>
    </source>
</reference>
<dbReference type="PANTHER" id="PTHR46388">
    <property type="entry name" value="NHL REPEAT-CONTAINING PROTEIN 2"/>
    <property type="match status" value="1"/>
</dbReference>
<keyword evidence="6" id="KW-1185">Reference proteome</keyword>
<feature type="repeat" description="NHL" evidence="2">
    <location>
        <begin position="337"/>
        <end position="367"/>
    </location>
</feature>
<dbReference type="EC" id="2.7.11.1" evidence="5"/>
<dbReference type="OrthoDB" id="9799230at2"/>
<dbReference type="EMBL" id="CP036298">
    <property type="protein sequence ID" value="QDV27460.1"/>
    <property type="molecule type" value="Genomic_DNA"/>
</dbReference>